<accession>A0A4Z1BLJ2</accession>
<dbReference type="OrthoDB" id="6374357at2"/>
<dbReference type="Proteomes" id="UP000298325">
    <property type="component" value="Unassembled WGS sequence"/>
</dbReference>
<name>A0A4Z1BLJ2_9GAMM</name>
<evidence type="ECO:0000313" key="1">
    <source>
        <dbReference type="EMBL" id="TGN37553.1"/>
    </source>
</evidence>
<evidence type="ECO:0000313" key="2">
    <source>
        <dbReference type="Proteomes" id="UP000298325"/>
    </source>
</evidence>
<feature type="non-terminal residue" evidence="1">
    <location>
        <position position="71"/>
    </location>
</feature>
<dbReference type="RefSeq" id="WP_135804729.1">
    <property type="nucleotide sequence ID" value="NZ_SRPF01000080.1"/>
</dbReference>
<gene>
    <name evidence="1" type="ORF">E5Q11_17630</name>
</gene>
<organism evidence="1 2">
    <name type="scientific">Marinobacter confluentis</name>
    <dbReference type="NCBI Taxonomy" id="1697557"/>
    <lineage>
        <taxon>Bacteria</taxon>
        <taxon>Pseudomonadati</taxon>
        <taxon>Pseudomonadota</taxon>
        <taxon>Gammaproteobacteria</taxon>
        <taxon>Pseudomonadales</taxon>
        <taxon>Marinobacteraceae</taxon>
        <taxon>Marinobacter</taxon>
    </lineage>
</organism>
<proteinExistence type="predicted"/>
<protein>
    <submittedName>
        <fullName evidence="1">Uncharacterized protein</fullName>
    </submittedName>
</protein>
<keyword evidence="2" id="KW-1185">Reference proteome</keyword>
<comment type="caution">
    <text evidence="1">The sequence shown here is derived from an EMBL/GenBank/DDBJ whole genome shotgun (WGS) entry which is preliminary data.</text>
</comment>
<sequence length="71" mass="8036">MKISDVILDKESEEREKTTIKVSQSGQIKINLDTLTRLIKEILKLKNQKISAILKTRGIEGKLAGQIFINL</sequence>
<dbReference type="AlphaFoldDB" id="A0A4Z1BLJ2"/>
<reference evidence="1 2" key="1">
    <citation type="submission" date="2019-04" db="EMBL/GenBank/DDBJ databases">
        <authorList>
            <person name="Park S."/>
            <person name="Yoon J.-H."/>
        </authorList>
    </citation>
    <scope>NUCLEOTIDE SEQUENCE [LARGE SCALE GENOMIC DNA]</scope>
    <source>
        <strain evidence="1 2">HJM-18</strain>
    </source>
</reference>
<dbReference type="EMBL" id="SRPF01000080">
    <property type="protein sequence ID" value="TGN37553.1"/>
    <property type="molecule type" value="Genomic_DNA"/>
</dbReference>